<dbReference type="RefSeq" id="WP_214533926.1">
    <property type="nucleotide sequence ID" value="NZ_JAHFVK010000001.1"/>
</dbReference>
<dbReference type="Gene3D" id="3.90.550.10">
    <property type="entry name" value="Spore Coat Polysaccharide Biosynthesis Protein SpsA, Chain A"/>
    <property type="match status" value="1"/>
</dbReference>
<reference evidence="2 3" key="1">
    <citation type="submission" date="2021-05" db="EMBL/GenBank/DDBJ databases">
        <title>Croceibacterium sp. LX-88 genome sequence.</title>
        <authorList>
            <person name="Luo X."/>
        </authorList>
    </citation>
    <scope>NUCLEOTIDE SEQUENCE [LARGE SCALE GENOMIC DNA]</scope>
    <source>
        <strain evidence="2 3">LX-88</strain>
    </source>
</reference>
<name>A0ABS5W0Q8_9SPHN</name>
<dbReference type="Proteomes" id="UP000811255">
    <property type="component" value="Unassembled WGS sequence"/>
</dbReference>
<evidence type="ECO:0000313" key="3">
    <source>
        <dbReference type="Proteomes" id="UP000811255"/>
    </source>
</evidence>
<evidence type="ECO:0000313" key="2">
    <source>
        <dbReference type="EMBL" id="MBT2132810.1"/>
    </source>
</evidence>
<accession>A0ABS5W0Q8</accession>
<protein>
    <submittedName>
        <fullName evidence="2">Glycosyltransferase family 2 protein</fullName>
    </submittedName>
</protein>
<organism evidence="2 3">
    <name type="scientific">Croceibacterium selenioxidans</name>
    <dbReference type="NCBI Taxonomy" id="2838833"/>
    <lineage>
        <taxon>Bacteria</taxon>
        <taxon>Pseudomonadati</taxon>
        <taxon>Pseudomonadota</taxon>
        <taxon>Alphaproteobacteria</taxon>
        <taxon>Sphingomonadales</taxon>
        <taxon>Erythrobacteraceae</taxon>
        <taxon>Croceibacterium</taxon>
    </lineage>
</organism>
<comment type="caution">
    <text evidence="2">The sequence shown here is derived from an EMBL/GenBank/DDBJ whole genome shotgun (WGS) entry which is preliminary data.</text>
</comment>
<dbReference type="EMBL" id="JAHFVK010000001">
    <property type="protein sequence ID" value="MBT2132810.1"/>
    <property type="molecule type" value="Genomic_DNA"/>
</dbReference>
<proteinExistence type="predicted"/>
<evidence type="ECO:0000259" key="1">
    <source>
        <dbReference type="Pfam" id="PF00535"/>
    </source>
</evidence>
<gene>
    <name evidence="2" type="ORF">KK137_00555</name>
</gene>
<keyword evidence="3" id="KW-1185">Reference proteome</keyword>
<sequence>MSSERGSGNAVPRFSVVMPLYNKAPHVEATIRSALSQSRSPEEIIVIDDGSTDGGLEIVRSISDNRLRILTRSPPGPGGYAARNVGIREAKGDWIAFLDADDMWSDHHLEDLYKAITASSDPVGCAFSRFEIVEAAGRRPYRHSHRLTAGQALPLERLIEAWLDTERCPVWTGATAIRTELLLEAGLFPEDGTRRGGDKDMWLRALARSEAVFVERSSAEFHQDTVNRVTRSTRHSSLPVIVSTIAALLDEATPEQRKLLKRLSNQEVLLYARHSAGNGVPFGLEFFRALYAPWMRDGMRMAGYWLAAWAMRLRKLAG</sequence>
<dbReference type="InterPro" id="IPR029044">
    <property type="entry name" value="Nucleotide-diphossugar_trans"/>
</dbReference>
<feature type="domain" description="Glycosyltransferase 2-like" evidence="1">
    <location>
        <begin position="15"/>
        <end position="178"/>
    </location>
</feature>
<dbReference type="PANTHER" id="PTHR22916">
    <property type="entry name" value="GLYCOSYLTRANSFERASE"/>
    <property type="match status" value="1"/>
</dbReference>
<dbReference type="CDD" id="cd00761">
    <property type="entry name" value="Glyco_tranf_GTA_type"/>
    <property type="match status" value="1"/>
</dbReference>
<dbReference type="InterPro" id="IPR001173">
    <property type="entry name" value="Glyco_trans_2-like"/>
</dbReference>
<dbReference type="SUPFAM" id="SSF53448">
    <property type="entry name" value="Nucleotide-diphospho-sugar transferases"/>
    <property type="match status" value="1"/>
</dbReference>
<dbReference type="Pfam" id="PF00535">
    <property type="entry name" value="Glycos_transf_2"/>
    <property type="match status" value="1"/>
</dbReference>